<proteinExistence type="predicted"/>
<keyword evidence="5" id="KW-1185">Reference proteome</keyword>
<dbReference type="Proteomes" id="UP000827092">
    <property type="component" value="Unassembled WGS sequence"/>
</dbReference>
<dbReference type="InterPro" id="IPR011993">
    <property type="entry name" value="PH-like_dom_sf"/>
</dbReference>
<dbReference type="GO" id="GO:0000915">
    <property type="term" value="P:actomyosin contractile ring assembly"/>
    <property type="evidence" value="ECO:0007669"/>
    <property type="project" value="TreeGrafter"/>
</dbReference>
<reference evidence="4 5" key="1">
    <citation type="journal article" date="2022" name="Nat. Ecol. Evol.">
        <title>A masculinizing supergene underlies an exaggerated male reproductive morph in a spider.</title>
        <authorList>
            <person name="Hendrickx F."/>
            <person name="De Corte Z."/>
            <person name="Sonet G."/>
            <person name="Van Belleghem S.M."/>
            <person name="Kostlbacher S."/>
            <person name="Vangestel C."/>
        </authorList>
    </citation>
    <scope>NUCLEOTIDE SEQUENCE [LARGE SCALE GENOMIC DNA]</scope>
    <source>
        <strain evidence="4">W744_W776</strain>
    </source>
</reference>
<feature type="region of interest" description="Disordered" evidence="2">
    <location>
        <begin position="445"/>
        <end position="482"/>
    </location>
</feature>
<feature type="compositionally biased region" description="Basic and acidic residues" evidence="2">
    <location>
        <begin position="662"/>
        <end position="671"/>
    </location>
</feature>
<dbReference type="FunFam" id="2.30.29.30:FF:000111">
    <property type="entry name" value="anillin isoform X1"/>
    <property type="match status" value="1"/>
</dbReference>
<dbReference type="SMART" id="SM00233">
    <property type="entry name" value="PH"/>
    <property type="match status" value="1"/>
</dbReference>
<sequence>MDLNDSFTENLLQRSTTRKEYLNAKMKESSSTVGKKRTALSDRNFLEESPKRQCLNPSDAEKENAFNQETNQEIFVPFKALSNVRGLAALKKQETKDTCVNLQTIFEEENHVPEVNKQEIKSSTNNLQRTRLSNLASNINQWEDDLRPPTKKVCLSQPQKANPQENKKALSSTKSLDILKEESVQNVNVHETIQRKKEFFEKEKGSNIGFEPVIKTEPAVLPLAARKAFFEKATAVHNDKPSEQAFQPKLSIAQRTALFENAVKQSHEVKPQAKSALPKRFVSSAPLKSSDVHKQETTASKDNSSESSQYSDKIVETAELMDITNEDIPSSLSPKECTATTNIVSSPEKSVSDDVFVLPNQTNSQTNQIVNSVPDIMQEEFEDVDKNTLNILTAQEQVSESEDFNIHNNKSSTDKYSHSSLSSSDDHVSEVEVANTKEKLIETTSTDTIQNFHQTTTLPDSISSSIDSPKRSSVVSTTSSQQEEADKKILSCLVSRWEKRSSSSFGSSNSEEEPSIRQSEKSSTNTYESDGDRADCESNLESEYNDTESVSGSKAGDLAKHPSLGDFKDEAPEQEVFNPASFKAEAGLMQFDVETDSYIATDDENASCNGKKVWQKRVEYPNQPDNWSLTSAISEASLFYDSASLSQTYSSSESLATNQVKELAEQEKESSKTSGRSSPLVHTVSFFRKHRLASKSSPTTATKRPHDHTEEGSSAQRIQQQIMLLKEEIMKQQTVIGQTSQALNLCHSTPQFSGSSEQIEAERLLLIATQKRLAFEKEIGRLKSLDHQNELVSDRSGTLVIAGLNLPLKTDFIAMQLKGETSTVHHFLCVIHHGAQVIVTQMASTTDKLTDGALCFPNHIRLQNLPPDFSILFEVYTLETSKENLSHEKKYQIKREHSKLRLNSRSKKSESKLLLPAINSPGGPNAVSSPSFSLIGYTRFTVQNCIKKCFCLDKIPYTSPLEGILKVKLQLHAAQKTSEKGFLTRFEDVGGYGLWNRLWCSLDSHKLSYWRYPDEEQSKDALGVIDLRQCVTKKVEPVSRDVCARPNTVLLLMQRKREEGDRDSLVSESVGAVTTTRHLLSADTKEERIVWCNKLNEALANVRKWDAQALRPLED</sequence>
<dbReference type="InterPro" id="IPR001849">
    <property type="entry name" value="PH_domain"/>
</dbReference>
<feature type="compositionally biased region" description="Polar residues" evidence="2">
    <location>
        <begin position="445"/>
        <end position="458"/>
    </location>
</feature>
<dbReference type="PANTHER" id="PTHR21538:SF23">
    <property type="entry name" value="ANILLIN"/>
    <property type="match status" value="1"/>
</dbReference>
<feature type="region of interest" description="Disordered" evidence="2">
    <location>
        <begin position="284"/>
        <end position="311"/>
    </location>
</feature>
<dbReference type="Pfam" id="PF08174">
    <property type="entry name" value="Anillin"/>
    <property type="match status" value="1"/>
</dbReference>
<feature type="region of interest" description="Disordered" evidence="2">
    <location>
        <begin position="501"/>
        <end position="567"/>
    </location>
</feature>
<keyword evidence="1" id="KW-0175">Coiled coil</keyword>
<dbReference type="InterPro" id="IPR037840">
    <property type="entry name" value="PH_Anillin"/>
</dbReference>
<accession>A0AAV6UWS1</accession>
<feature type="region of interest" description="Disordered" evidence="2">
    <location>
        <begin position="140"/>
        <end position="171"/>
    </location>
</feature>
<name>A0AAV6UWS1_9ARAC</name>
<comment type="caution">
    <text evidence="4">The sequence shown here is derived from an EMBL/GenBank/DDBJ whole genome shotgun (WGS) entry which is preliminary data.</text>
</comment>
<dbReference type="Pfam" id="PF00169">
    <property type="entry name" value="PH"/>
    <property type="match status" value="1"/>
</dbReference>
<feature type="region of interest" description="Disordered" evidence="2">
    <location>
        <begin position="399"/>
        <end position="432"/>
    </location>
</feature>
<feature type="region of interest" description="Disordered" evidence="2">
    <location>
        <begin position="660"/>
        <end position="679"/>
    </location>
</feature>
<feature type="compositionally biased region" description="Low complexity" evidence="2">
    <location>
        <begin position="459"/>
        <end position="482"/>
    </location>
</feature>
<evidence type="ECO:0000313" key="4">
    <source>
        <dbReference type="EMBL" id="KAG8188569.1"/>
    </source>
</evidence>
<dbReference type="Gene3D" id="2.30.29.30">
    <property type="entry name" value="Pleckstrin-homology domain (PH domain)/Phosphotyrosine-binding domain (PTB)"/>
    <property type="match status" value="1"/>
</dbReference>
<dbReference type="AlphaFoldDB" id="A0AAV6UWS1"/>
<evidence type="ECO:0000256" key="1">
    <source>
        <dbReference type="ARBA" id="ARBA00023054"/>
    </source>
</evidence>
<dbReference type="GO" id="GO:0000281">
    <property type="term" value="P:mitotic cytokinesis"/>
    <property type="evidence" value="ECO:0007669"/>
    <property type="project" value="TreeGrafter"/>
</dbReference>
<feature type="domain" description="PH" evidence="3">
    <location>
        <begin position="976"/>
        <end position="1100"/>
    </location>
</feature>
<dbReference type="InterPro" id="IPR051364">
    <property type="entry name" value="Cytokinesis/Rho-signaling"/>
</dbReference>
<feature type="compositionally biased region" description="Polar residues" evidence="2">
    <location>
        <begin position="297"/>
        <end position="311"/>
    </location>
</feature>
<evidence type="ECO:0000259" key="3">
    <source>
        <dbReference type="PROSITE" id="PS50003"/>
    </source>
</evidence>
<dbReference type="GO" id="GO:0031106">
    <property type="term" value="P:septin ring organization"/>
    <property type="evidence" value="ECO:0007669"/>
    <property type="project" value="TreeGrafter"/>
</dbReference>
<organism evidence="4 5">
    <name type="scientific">Oedothorax gibbosus</name>
    <dbReference type="NCBI Taxonomy" id="931172"/>
    <lineage>
        <taxon>Eukaryota</taxon>
        <taxon>Metazoa</taxon>
        <taxon>Ecdysozoa</taxon>
        <taxon>Arthropoda</taxon>
        <taxon>Chelicerata</taxon>
        <taxon>Arachnida</taxon>
        <taxon>Araneae</taxon>
        <taxon>Araneomorphae</taxon>
        <taxon>Entelegynae</taxon>
        <taxon>Araneoidea</taxon>
        <taxon>Linyphiidae</taxon>
        <taxon>Erigoninae</taxon>
        <taxon>Oedothorax</taxon>
    </lineage>
</organism>
<gene>
    <name evidence="4" type="ORF">JTE90_007176</name>
</gene>
<feature type="compositionally biased region" description="Polar residues" evidence="2">
    <location>
        <begin position="156"/>
        <end position="171"/>
    </location>
</feature>
<feature type="region of interest" description="Disordered" evidence="2">
    <location>
        <begin position="691"/>
        <end position="716"/>
    </location>
</feature>
<dbReference type="SUPFAM" id="SSF50729">
    <property type="entry name" value="PH domain-like"/>
    <property type="match status" value="1"/>
</dbReference>
<evidence type="ECO:0000313" key="5">
    <source>
        <dbReference type="Proteomes" id="UP000827092"/>
    </source>
</evidence>
<dbReference type="PANTHER" id="PTHR21538">
    <property type="entry name" value="ANILLIN/RHOTEKIN RTKN"/>
    <property type="match status" value="1"/>
</dbReference>
<dbReference type="PROSITE" id="PS50003">
    <property type="entry name" value="PH_DOMAIN"/>
    <property type="match status" value="1"/>
</dbReference>
<dbReference type="CDD" id="cd01263">
    <property type="entry name" value="PH_anillin"/>
    <property type="match status" value="1"/>
</dbReference>
<dbReference type="EMBL" id="JAFNEN010000236">
    <property type="protein sequence ID" value="KAG8188569.1"/>
    <property type="molecule type" value="Genomic_DNA"/>
</dbReference>
<dbReference type="InterPro" id="IPR012966">
    <property type="entry name" value="AHD"/>
</dbReference>
<dbReference type="GO" id="GO:0005826">
    <property type="term" value="C:actomyosin contractile ring"/>
    <property type="evidence" value="ECO:0007669"/>
    <property type="project" value="TreeGrafter"/>
</dbReference>
<evidence type="ECO:0000256" key="2">
    <source>
        <dbReference type="SAM" id="MobiDB-lite"/>
    </source>
</evidence>
<protein>
    <recommendedName>
        <fullName evidence="3">PH domain-containing protein</fullName>
    </recommendedName>
</protein>